<protein>
    <submittedName>
        <fullName evidence="2">Uncharacterized protein</fullName>
    </submittedName>
</protein>
<sequence length="212" mass="24096">MKFSSAFVLIVLVLQTVDCQIKNRWKRPLQAITSKLSGRPNPQLQYVNLSEQQQGIHPNRFVAPAVAQDIDRSAKPNHPSGRHHSGQLLDESGHVFDEWEEPEAAGNKAQSRHSSLIATRVIPNGINHVYRKSMHPTASLYRMPIYEQDSYLEALELSRLPCQTLEDPDDCYDSTQLLRQRPASAPPSKKLLATIRILVNFHNQRPKQQYVS</sequence>
<gene>
    <name evidence="2" type="ORF">GHT06_007833</name>
</gene>
<comment type="caution">
    <text evidence="2">The sequence shown here is derived from an EMBL/GenBank/DDBJ whole genome shotgun (WGS) entry which is preliminary data.</text>
</comment>
<dbReference type="EMBL" id="WJBH02000001">
    <property type="protein sequence ID" value="KAI9564095.1"/>
    <property type="molecule type" value="Genomic_DNA"/>
</dbReference>
<dbReference type="Proteomes" id="UP000820818">
    <property type="component" value="Linkage Group LG1"/>
</dbReference>
<evidence type="ECO:0000256" key="1">
    <source>
        <dbReference type="SAM" id="SignalP"/>
    </source>
</evidence>
<proteinExistence type="predicted"/>
<organism evidence="2 3">
    <name type="scientific">Daphnia sinensis</name>
    <dbReference type="NCBI Taxonomy" id="1820382"/>
    <lineage>
        <taxon>Eukaryota</taxon>
        <taxon>Metazoa</taxon>
        <taxon>Ecdysozoa</taxon>
        <taxon>Arthropoda</taxon>
        <taxon>Crustacea</taxon>
        <taxon>Branchiopoda</taxon>
        <taxon>Diplostraca</taxon>
        <taxon>Cladocera</taxon>
        <taxon>Anomopoda</taxon>
        <taxon>Daphniidae</taxon>
        <taxon>Daphnia</taxon>
        <taxon>Daphnia similis group</taxon>
    </lineage>
</organism>
<dbReference type="AlphaFoldDB" id="A0AAD5LL50"/>
<keyword evidence="1" id="KW-0732">Signal</keyword>
<evidence type="ECO:0000313" key="2">
    <source>
        <dbReference type="EMBL" id="KAI9564095.1"/>
    </source>
</evidence>
<feature type="signal peptide" evidence="1">
    <location>
        <begin position="1"/>
        <end position="19"/>
    </location>
</feature>
<accession>A0AAD5LL50</accession>
<feature type="chain" id="PRO_5042182320" evidence="1">
    <location>
        <begin position="20"/>
        <end position="212"/>
    </location>
</feature>
<evidence type="ECO:0000313" key="3">
    <source>
        <dbReference type="Proteomes" id="UP000820818"/>
    </source>
</evidence>
<reference evidence="2 3" key="1">
    <citation type="submission" date="2022-05" db="EMBL/GenBank/DDBJ databases">
        <title>A multi-omics perspective on studying reproductive biology in Daphnia sinensis.</title>
        <authorList>
            <person name="Jia J."/>
        </authorList>
    </citation>
    <scope>NUCLEOTIDE SEQUENCE [LARGE SCALE GENOMIC DNA]</scope>
    <source>
        <strain evidence="2 3">WSL</strain>
    </source>
</reference>
<keyword evidence="3" id="KW-1185">Reference proteome</keyword>
<name>A0AAD5LL50_9CRUS</name>